<feature type="domain" description="TRNA-binding" evidence="17">
    <location>
        <begin position="39"/>
        <end position="148"/>
    </location>
</feature>
<feature type="binding site" evidence="15">
    <location>
        <position position="459"/>
    </location>
    <ligand>
        <name>Mg(2+)</name>
        <dbReference type="ChEBI" id="CHEBI:18420"/>
        <note>shared with alpha subunit</note>
    </ligand>
</feature>
<comment type="catalytic activity">
    <reaction evidence="14 15">
        <text>tRNA(Phe) + L-phenylalanine + ATP = L-phenylalanyl-tRNA(Phe) + AMP + diphosphate + H(+)</text>
        <dbReference type="Rhea" id="RHEA:19413"/>
        <dbReference type="Rhea" id="RHEA-COMP:9668"/>
        <dbReference type="Rhea" id="RHEA-COMP:9699"/>
        <dbReference type="ChEBI" id="CHEBI:15378"/>
        <dbReference type="ChEBI" id="CHEBI:30616"/>
        <dbReference type="ChEBI" id="CHEBI:33019"/>
        <dbReference type="ChEBI" id="CHEBI:58095"/>
        <dbReference type="ChEBI" id="CHEBI:78442"/>
        <dbReference type="ChEBI" id="CHEBI:78531"/>
        <dbReference type="ChEBI" id="CHEBI:456215"/>
        <dbReference type="EC" id="6.1.1.20"/>
    </reaction>
</comment>
<dbReference type="NCBIfam" id="TIGR00472">
    <property type="entry name" value="pheT_bact"/>
    <property type="match status" value="1"/>
</dbReference>
<dbReference type="SMART" id="SM00896">
    <property type="entry name" value="FDX-ACB"/>
    <property type="match status" value="1"/>
</dbReference>
<dbReference type="PANTHER" id="PTHR10947">
    <property type="entry name" value="PHENYLALANYL-TRNA SYNTHETASE BETA CHAIN AND LEUCINE-RICH REPEAT-CONTAINING PROTEIN 47"/>
    <property type="match status" value="1"/>
</dbReference>
<dbReference type="GO" id="GO:0140096">
    <property type="term" value="F:catalytic activity, acting on a protein"/>
    <property type="evidence" value="ECO:0007669"/>
    <property type="project" value="UniProtKB-ARBA"/>
</dbReference>
<dbReference type="SUPFAM" id="SSF56037">
    <property type="entry name" value="PheT/TilS domain"/>
    <property type="match status" value="1"/>
</dbReference>
<dbReference type="SUPFAM" id="SSF46955">
    <property type="entry name" value="Putative DNA-binding domain"/>
    <property type="match status" value="1"/>
</dbReference>
<dbReference type="InterPro" id="IPR009061">
    <property type="entry name" value="DNA-bd_dom_put_sf"/>
</dbReference>
<comment type="similarity">
    <text evidence="2 15">Belongs to the phenylalanyl-tRNA synthetase beta subunit family. Type 1 subfamily.</text>
</comment>
<dbReference type="SUPFAM" id="SSF50249">
    <property type="entry name" value="Nucleic acid-binding proteins"/>
    <property type="match status" value="1"/>
</dbReference>
<dbReference type="InterPro" id="IPR045060">
    <property type="entry name" value="Phe-tRNA-ligase_IIc_bsu"/>
</dbReference>
<dbReference type="HAMAP" id="MF_00283">
    <property type="entry name" value="Phe_tRNA_synth_beta1"/>
    <property type="match status" value="1"/>
</dbReference>
<dbReference type="InterPro" id="IPR041616">
    <property type="entry name" value="PheRS_beta_core"/>
</dbReference>
<keyword evidence="11 16" id="KW-0694">RNA-binding</keyword>
<evidence type="ECO:0000256" key="13">
    <source>
        <dbReference type="ARBA" id="ARBA00023146"/>
    </source>
</evidence>
<dbReference type="GO" id="GO:0006432">
    <property type="term" value="P:phenylalanyl-tRNA aminoacylation"/>
    <property type="evidence" value="ECO:0007669"/>
    <property type="project" value="UniProtKB-UniRule"/>
</dbReference>
<name>A0AAU7VNL1_9FIRM</name>
<dbReference type="Gene3D" id="3.50.40.10">
    <property type="entry name" value="Phenylalanyl-trna Synthetase, Chain B, domain 3"/>
    <property type="match status" value="1"/>
</dbReference>
<evidence type="ECO:0000256" key="10">
    <source>
        <dbReference type="ARBA" id="ARBA00022842"/>
    </source>
</evidence>
<dbReference type="NCBIfam" id="NF045760">
    <property type="entry name" value="YtpR"/>
    <property type="match status" value="1"/>
</dbReference>
<dbReference type="GO" id="GO:0000287">
    <property type="term" value="F:magnesium ion binding"/>
    <property type="evidence" value="ECO:0007669"/>
    <property type="project" value="UniProtKB-UniRule"/>
</dbReference>
<feature type="domain" description="FDX-ACB" evidence="18">
    <location>
        <begin position="700"/>
        <end position="792"/>
    </location>
</feature>
<dbReference type="PROSITE" id="PS51447">
    <property type="entry name" value="FDX_ACB"/>
    <property type="match status" value="1"/>
</dbReference>
<evidence type="ECO:0000256" key="2">
    <source>
        <dbReference type="ARBA" id="ARBA00008653"/>
    </source>
</evidence>
<dbReference type="CDD" id="cd00769">
    <property type="entry name" value="PheRS_beta_core"/>
    <property type="match status" value="1"/>
</dbReference>
<feature type="binding site" evidence="15">
    <location>
        <position position="458"/>
    </location>
    <ligand>
        <name>Mg(2+)</name>
        <dbReference type="ChEBI" id="CHEBI:18420"/>
        <note>shared with alpha subunit</note>
    </ligand>
</feature>
<evidence type="ECO:0000313" key="20">
    <source>
        <dbReference type="EMBL" id="XBX75663.1"/>
    </source>
</evidence>
<dbReference type="InterPro" id="IPR005146">
    <property type="entry name" value="B3/B4_tRNA-bd"/>
</dbReference>
<dbReference type="FunFam" id="2.40.50.140:FF:000045">
    <property type="entry name" value="Phenylalanine--tRNA ligase beta subunit"/>
    <property type="match status" value="1"/>
</dbReference>
<comment type="subunit">
    <text evidence="3 15">Tetramer of two alpha and two beta subunits.</text>
</comment>
<sequence>MRISYNWLKEYVSMDGCHKEIAEKLTDAGVVVEHIYKPFRSLEGVLVVEIKEISSHPDADKLSITEVSDGKETYQIVCGADNIEVGQKVPLATVGTVLPGNFKIKKSKIRGIESFGMLCSAQELKLDIAAEDGILILPSQTQIGTTIEEALELKDFIFELDLTPNRGDCLSMLGVAKEIAAITGANFKKPSQLEDKKEVKDLEVILQTNNCRSYVAQAFDNIIVKPSPIWLQIRLLKAGVRPINNIVDISNYVMLETGQPLHCFDQEAISTSKIVVKEAGEDFKLATLDNEQRDVGSGTLLITDSEKALAIAGVIGGLDSEVKDYSNKVVLESAYFDPTLVRRSAKQLGVKTDASARFEKGVDPQRVQFAANRATKLLAEICGATPQGRILTGDFSVAQHTIKVDVAEINAKLGLNLTCQEIVDIFKRLECQVEGDEDLTVTPPTYRVDLQQPVDLVEEVARIFGYNKIPTSLPSMETTVGAKDIGSKLVDKIKDTLAGLGVFETMTYPFISKEDYRKTNMEWESSIKIANPLSENESLMRTSMLPSILSSVLHNQKHSIEGIEIFEVGKVYQAKTVPLKEHPKEDNILAIAISSETNYQHWYKGKSIKKDFYHAKGILEDLFSSLNIVKWKLAPASSYSYHPNKSGDIIVDGDILGTIGEIHPEISDNWGVKGEVIIIELNLSKLVSYWDDTITYQGLAKHPAVYRDLAVIVDEEVKVGDMMDDLQNTNIKFITGSDVFDVYQGDNIESGKKSIALSLTIQADRTLKEKEINKTVKQVMNLLEKKYSAKLR</sequence>
<evidence type="ECO:0000256" key="7">
    <source>
        <dbReference type="ARBA" id="ARBA00022723"/>
    </source>
</evidence>
<evidence type="ECO:0000256" key="3">
    <source>
        <dbReference type="ARBA" id="ARBA00011209"/>
    </source>
</evidence>
<protein>
    <recommendedName>
        <fullName evidence="15">Phenylalanine--tRNA ligase beta subunit</fullName>
        <ecNumber evidence="15">6.1.1.20</ecNumber>
    </recommendedName>
    <alternativeName>
        <fullName evidence="15">Phenylalanyl-tRNA synthetase beta subunit</fullName>
        <shortName evidence="15">PheRS</shortName>
    </alternativeName>
</protein>
<dbReference type="Pfam" id="PF01588">
    <property type="entry name" value="tRNA_bind"/>
    <property type="match status" value="1"/>
</dbReference>
<dbReference type="InterPro" id="IPR012340">
    <property type="entry name" value="NA-bd_OB-fold"/>
</dbReference>
<dbReference type="Pfam" id="PF03484">
    <property type="entry name" value="B5"/>
    <property type="match status" value="1"/>
</dbReference>
<dbReference type="InterPro" id="IPR005147">
    <property type="entry name" value="tRNA_synthase_B5-dom"/>
</dbReference>
<accession>A0AAU7VNL1</accession>
<evidence type="ECO:0000256" key="6">
    <source>
        <dbReference type="ARBA" id="ARBA00022598"/>
    </source>
</evidence>
<dbReference type="PANTHER" id="PTHR10947:SF0">
    <property type="entry name" value="PHENYLALANINE--TRNA LIGASE BETA SUBUNIT"/>
    <property type="match status" value="1"/>
</dbReference>
<gene>
    <name evidence="15 20" type="primary">pheT</name>
    <name evidence="20" type="ORF">PRVXT_000813</name>
</gene>
<evidence type="ECO:0000259" key="17">
    <source>
        <dbReference type="PROSITE" id="PS50886"/>
    </source>
</evidence>
<evidence type="ECO:0000256" key="9">
    <source>
        <dbReference type="ARBA" id="ARBA00022840"/>
    </source>
</evidence>
<feature type="domain" description="B5" evidence="19">
    <location>
        <begin position="397"/>
        <end position="471"/>
    </location>
</feature>
<keyword evidence="13 15" id="KW-0030">Aminoacyl-tRNA synthetase</keyword>
<reference evidence="20" key="1">
    <citation type="journal article" date="2013" name="Extremophiles">
        <title>Proteinivorax tanatarense gen. nov., sp. nov., an anaerobic, haloalkaliphilic, proteolytic bacterium isolated from a decaying algal bloom, and proposal of Proteinivoraceae fam. nov.</title>
        <authorList>
            <person name="Kevbrin V."/>
            <person name="Boltyanskaya Y."/>
            <person name="Zhilina T."/>
            <person name="Kolganova T."/>
            <person name="Lavrentjeva E."/>
            <person name="Kuznetsov B."/>
        </authorList>
    </citation>
    <scope>NUCLEOTIDE SEQUENCE</scope>
    <source>
        <strain evidence="20">Z-910T</strain>
    </source>
</reference>
<keyword evidence="8 15" id="KW-0547">Nucleotide-binding</keyword>
<dbReference type="SUPFAM" id="SSF55681">
    <property type="entry name" value="Class II aaRS and biotin synthetases"/>
    <property type="match status" value="1"/>
</dbReference>
<dbReference type="InterPro" id="IPR020825">
    <property type="entry name" value="Phe-tRNA_synthase-like_B3/B4"/>
</dbReference>
<dbReference type="SMART" id="SM00874">
    <property type="entry name" value="B5"/>
    <property type="match status" value="1"/>
</dbReference>
<evidence type="ECO:0000256" key="4">
    <source>
        <dbReference type="ARBA" id="ARBA00022490"/>
    </source>
</evidence>
<dbReference type="FunFam" id="3.30.56.10:FF:000002">
    <property type="entry name" value="Phenylalanine--tRNA ligase beta subunit"/>
    <property type="match status" value="1"/>
</dbReference>
<dbReference type="InterPro" id="IPR045864">
    <property type="entry name" value="aa-tRNA-synth_II/BPL/LPL"/>
</dbReference>
<dbReference type="InterPro" id="IPR002547">
    <property type="entry name" value="tRNA-bd_dom"/>
</dbReference>
<reference evidence="20" key="2">
    <citation type="submission" date="2024-06" db="EMBL/GenBank/DDBJ databases">
        <authorList>
            <person name="Petrova K.O."/>
            <person name="Toshchakov S.V."/>
            <person name="Boltjanskaja Y.V."/>
            <person name="Kevbrin V."/>
        </authorList>
    </citation>
    <scope>NUCLEOTIDE SEQUENCE</scope>
    <source>
        <strain evidence="20">Z-910T</strain>
    </source>
</reference>
<dbReference type="PROSITE" id="PS50886">
    <property type="entry name" value="TRBD"/>
    <property type="match status" value="1"/>
</dbReference>
<evidence type="ECO:0000256" key="11">
    <source>
        <dbReference type="ARBA" id="ARBA00022884"/>
    </source>
</evidence>
<dbReference type="FunFam" id="3.30.70.380:FF:000001">
    <property type="entry name" value="Phenylalanine--tRNA ligase beta subunit"/>
    <property type="match status" value="1"/>
</dbReference>
<dbReference type="InterPro" id="IPR005121">
    <property type="entry name" value="Fdx_antiC-bd"/>
</dbReference>
<dbReference type="InterPro" id="IPR036690">
    <property type="entry name" value="Fdx_antiC-bd_sf"/>
</dbReference>
<dbReference type="Pfam" id="PF17759">
    <property type="entry name" value="tRNA_synthFbeta"/>
    <property type="match status" value="1"/>
</dbReference>
<feature type="binding site" evidence="15">
    <location>
        <position position="449"/>
    </location>
    <ligand>
        <name>Mg(2+)</name>
        <dbReference type="ChEBI" id="CHEBI:18420"/>
        <note>shared with alpha subunit</note>
    </ligand>
</feature>
<keyword evidence="10 15" id="KW-0460">Magnesium</keyword>
<dbReference type="Gene3D" id="2.40.50.140">
    <property type="entry name" value="Nucleic acid-binding proteins"/>
    <property type="match status" value="1"/>
</dbReference>
<dbReference type="EC" id="6.1.1.20" evidence="15"/>
<comment type="cofactor">
    <cofactor evidence="15">
        <name>Mg(2+)</name>
        <dbReference type="ChEBI" id="CHEBI:18420"/>
    </cofactor>
    <text evidence="15">Binds 2 magnesium ions per tetramer.</text>
</comment>
<dbReference type="Gene3D" id="3.30.930.10">
    <property type="entry name" value="Bira Bifunctional Protein, Domain 2"/>
    <property type="match status" value="1"/>
</dbReference>
<dbReference type="Gene3D" id="3.30.70.380">
    <property type="entry name" value="Ferrodoxin-fold anticodon-binding domain"/>
    <property type="match status" value="1"/>
</dbReference>
<dbReference type="EMBL" id="CP158367">
    <property type="protein sequence ID" value="XBX75663.1"/>
    <property type="molecule type" value="Genomic_DNA"/>
</dbReference>
<dbReference type="GO" id="GO:0004826">
    <property type="term" value="F:phenylalanine-tRNA ligase activity"/>
    <property type="evidence" value="ECO:0007669"/>
    <property type="project" value="UniProtKB-UniRule"/>
</dbReference>
<dbReference type="Gene3D" id="3.30.56.10">
    <property type="match status" value="2"/>
</dbReference>
<evidence type="ECO:0000259" key="18">
    <source>
        <dbReference type="PROSITE" id="PS51447"/>
    </source>
</evidence>
<feature type="binding site" evidence="15">
    <location>
        <position position="455"/>
    </location>
    <ligand>
        <name>Mg(2+)</name>
        <dbReference type="ChEBI" id="CHEBI:18420"/>
        <note>shared with alpha subunit</note>
    </ligand>
</feature>
<dbReference type="Pfam" id="PF03147">
    <property type="entry name" value="FDX-ACB"/>
    <property type="match status" value="1"/>
</dbReference>
<keyword evidence="12 15" id="KW-0648">Protein biosynthesis</keyword>
<proteinExistence type="inferred from homology"/>
<dbReference type="CDD" id="cd02796">
    <property type="entry name" value="tRNA_bind_bactPheRS"/>
    <property type="match status" value="1"/>
</dbReference>
<evidence type="ECO:0000256" key="8">
    <source>
        <dbReference type="ARBA" id="ARBA00022741"/>
    </source>
</evidence>
<comment type="subcellular location">
    <subcellularLocation>
        <location evidence="1 15">Cytoplasm</location>
    </subcellularLocation>
</comment>
<organism evidence="20">
    <name type="scientific">Proteinivorax tanatarense</name>
    <dbReference type="NCBI Taxonomy" id="1260629"/>
    <lineage>
        <taxon>Bacteria</taxon>
        <taxon>Bacillati</taxon>
        <taxon>Bacillota</taxon>
        <taxon>Clostridia</taxon>
        <taxon>Eubacteriales</taxon>
        <taxon>Proteinivoracaceae</taxon>
        <taxon>Proteinivorax</taxon>
    </lineage>
</organism>
<evidence type="ECO:0000256" key="12">
    <source>
        <dbReference type="ARBA" id="ARBA00022917"/>
    </source>
</evidence>
<dbReference type="SUPFAM" id="SSF54991">
    <property type="entry name" value="Anticodon-binding domain of PheRS"/>
    <property type="match status" value="1"/>
</dbReference>
<keyword evidence="7 15" id="KW-0479">Metal-binding</keyword>
<keyword evidence="9 15" id="KW-0067">ATP-binding</keyword>
<keyword evidence="4 15" id="KW-0963">Cytoplasm</keyword>
<evidence type="ECO:0000256" key="14">
    <source>
        <dbReference type="ARBA" id="ARBA00049255"/>
    </source>
</evidence>
<dbReference type="InterPro" id="IPR004532">
    <property type="entry name" value="Phe-tRNA-ligase_IIc_bsu_bact"/>
</dbReference>
<dbReference type="GO" id="GO:0016740">
    <property type="term" value="F:transferase activity"/>
    <property type="evidence" value="ECO:0007669"/>
    <property type="project" value="UniProtKB-ARBA"/>
</dbReference>
<keyword evidence="6 15" id="KW-0436">Ligase</keyword>
<dbReference type="SMART" id="SM00873">
    <property type="entry name" value="B3_4"/>
    <property type="match status" value="1"/>
</dbReference>
<dbReference type="AlphaFoldDB" id="A0AAU7VNL1"/>
<dbReference type="RefSeq" id="WP_350344406.1">
    <property type="nucleotide sequence ID" value="NZ_CP158367.1"/>
</dbReference>
<evidence type="ECO:0000259" key="19">
    <source>
        <dbReference type="PROSITE" id="PS51483"/>
    </source>
</evidence>
<evidence type="ECO:0000256" key="1">
    <source>
        <dbReference type="ARBA" id="ARBA00004496"/>
    </source>
</evidence>
<keyword evidence="5 16" id="KW-0820">tRNA-binding</keyword>
<dbReference type="GO" id="GO:0009328">
    <property type="term" value="C:phenylalanine-tRNA ligase complex"/>
    <property type="evidence" value="ECO:0007669"/>
    <property type="project" value="TreeGrafter"/>
</dbReference>
<dbReference type="GO" id="GO:0000049">
    <property type="term" value="F:tRNA binding"/>
    <property type="evidence" value="ECO:0007669"/>
    <property type="project" value="UniProtKB-UniRule"/>
</dbReference>
<evidence type="ECO:0000256" key="5">
    <source>
        <dbReference type="ARBA" id="ARBA00022555"/>
    </source>
</evidence>
<evidence type="ECO:0000256" key="16">
    <source>
        <dbReference type="PROSITE-ProRule" id="PRU00209"/>
    </source>
</evidence>
<dbReference type="InterPro" id="IPR033714">
    <property type="entry name" value="tRNA_bind_bactPheRS"/>
</dbReference>
<dbReference type="PROSITE" id="PS51483">
    <property type="entry name" value="B5"/>
    <property type="match status" value="1"/>
</dbReference>
<dbReference type="Pfam" id="PF03483">
    <property type="entry name" value="B3_4"/>
    <property type="match status" value="1"/>
</dbReference>
<evidence type="ECO:0000256" key="15">
    <source>
        <dbReference type="HAMAP-Rule" id="MF_00283"/>
    </source>
</evidence>
<dbReference type="GO" id="GO:0005524">
    <property type="term" value="F:ATP binding"/>
    <property type="evidence" value="ECO:0007669"/>
    <property type="project" value="UniProtKB-UniRule"/>
</dbReference>